<gene>
    <name evidence="1" type="ORF">BXT89_03080</name>
</gene>
<dbReference type="STRING" id="254161.SAMN05216256_101139"/>
<evidence type="ECO:0000313" key="1">
    <source>
        <dbReference type="EMBL" id="ONM45422.1"/>
    </source>
</evidence>
<dbReference type="AlphaFoldDB" id="A0A1S8DL96"/>
<dbReference type="Proteomes" id="UP000242847">
    <property type="component" value="Unassembled WGS sequence"/>
</dbReference>
<comment type="caution">
    <text evidence="1">The sequence shown here is derived from an EMBL/GenBank/DDBJ whole genome shotgun (WGS) entry which is preliminary data.</text>
</comment>
<evidence type="ECO:0000313" key="2">
    <source>
        <dbReference type="Proteomes" id="UP000242847"/>
    </source>
</evidence>
<proteinExistence type="predicted"/>
<dbReference type="EMBL" id="MUBC01000004">
    <property type="protein sequence ID" value="ONM45422.1"/>
    <property type="molecule type" value="Genomic_DNA"/>
</dbReference>
<name>A0A1S8DL96_9GAMM</name>
<dbReference type="RefSeq" id="WP_083724581.1">
    <property type="nucleotide sequence ID" value="NZ_FOUD01000001.1"/>
</dbReference>
<keyword evidence="2" id="KW-1185">Reference proteome</keyword>
<accession>A0A1S8DL96</accession>
<dbReference type="OrthoDB" id="7018784at2"/>
<organism evidence="1 2">
    <name type="scientific">Halopseudomonas pachastrellae</name>
    <dbReference type="NCBI Taxonomy" id="254161"/>
    <lineage>
        <taxon>Bacteria</taxon>
        <taxon>Pseudomonadati</taxon>
        <taxon>Pseudomonadota</taxon>
        <taxon>Gammaproteobacteria</taxon>
        <taxon>Pseudomonadales</taxon>
        <taxon>Pseudomonadaceae</taxon>
        <taxon>Halopseudomonas</taxon>
    </lineage>
</organism>
<reference evidence="1 2" key="1">
    <citation type="submission" date="2017-01" db="EMBL/GenBank/DDBJ databases">
        <title>Draft genome sequence of Pseudomonas pachastrellae type strain CCUG 46540T from a deep sea.</title>
        <authorList>
            <person name="Gomila M."/>
            <person name="Mulet M."/>
            <person name="Lalucat J."/>
            <person name="Garcia-Valdes E."/>
        </authorList>
    </citation>
    <scope>NUCLEOTIDE SEQUENCE [LARGE SCALE GENOMIC DNA]</scope>
    <source>
        <strain evidence="1 2">CCUG 46540</strain>
    </source>
</reference>
<sequence length="199" mass="21853">MDAPIINLCIQQGKTLEFALQYAEDHFTYCDIVAVPSLAPVRLSVPSHGIPDDWPVTIQCVRRPDELNGDYLATVIDDDTIEINDLVGSCWRHQWSAGGHVRYPTPQDITGWSARATLRRRVGDDSAILAFHSDPAQNPDGLIIVDPAEHSFTLQLTDVVTAELKPMCGVWDAEAVDPDGKVYALVGVSPFEITAEVTE</sequence>
<protein>
    <submittedName>
        <fullName evidence="1">Uncharacterized protein</fullName>
    </submittedName>
</protein>